<name>A0A6P4Z3L9_BRABE</name>
<proteinExistence type="predicted"/>
<feature type="compositionally biased region" description="Acidic residues" evidence="1">
    <location>
        <begin position="356"/>
        <end position="376"/>
    </location>
</feature>
<dbReference type="RefSeq" id="XP_019631168.1">
    <property type="nucleotide sequence ID" value="XM_019775609.1"/>
</dbReference>
<accession>A0A6P4Z3L9</accession>
<reference evidence="3" key="1">
    <citation type="submission" date="2025-08" db="UniProtKB">
        <authorList>
            <consortium name="RefSeq"/>
        </authorList>
    </citation>
    <scope>IDENTIFICATION</scope>
    <source>
        <tissue evidence="3">Gonad</tissue>
    </source>
</reference>
<evidence type="ECO:0000256" key="1">
    <source>
        <dbReference type="SAM" id="MobiDB-lite"/>
    </source>
</evidence>
<dbReference type="Proteomes" id="UP000515135">
    <property type="component" value="Unplaced"/>
</dbReference>
<sequence>MYQTFEPLTGDQCCILCYNKKEKMAQFRDAFELRTHEKAALHVRDKKNQRGHQHLPVLNIDWKNVMIDTLHMFLRIGGKLLNQLIGWTIDQGRTGALEAAFSDIGITFWLRKESTKQGPSTYKWKTLTAKELKTAIKDLPHQMSNIINDIGGRNQVPIDALQGPQLTRLLRDRNETVPRAVSERKAKLKRLLGEEAMVSLSNTNDDNTEIRVVDIKHLWKEFIRVYDMLRHPEQHAEFKEAATKWCEMFRDMTYTEDITPYIHYFGTHAGDQLASHPFLHFINCETIEKKNHIQTRRYHLATQKGGGRSRSKWAEQLMQLENRELFAAMNGIGLRKKRAWGTNRVANPDPGYAGSSEDDSDEDDEESNAPEPDGGDEDGRIAPEPDGGDEDDRIVYDGDQDDL</sequence>
<dbReference type="AlphaFoldDB" id="A0A6P4Z3L9"/>
<keyword evidence="2" id="KW-1185">Reference proteome</keyword>
<dbReference type="PANTHER" id="PTHR31424:SF5">
    <property type="entry name" value="APPLE DOMAIN-CONTAINING PROTEIN"/>
    <property type="match status" value="1"/>
</dbReference>
<evidence type="ECO:0000313" key="2">
    <source>
        <dbReference type="Proteomes" id="UP000515135"/>
    </source>
</evidence>
<feature type="region of interest" description="Disordered" evidence="1">
    <location>
        <begin position="342"/>
        <end position="403"/>
    </location>
</feature>
<dbReference type="PANTHER" id="PTHR31424">
    <property type="entry name" value="PROTEIN CBG23806"/>
    <property type="match status" value="1"/>
</dbReference>
<gene>
    <name evidence="3" type="primary">LOC109475068</name>
</gene>
<dbReference type="KEGG" id="bbel:109475068"/>
<evidence type="ECO:0000313" key="3">
    <source>
        <dbReference type="RefSeq" id="XP_019631168.1"/>
    </source>
</evidence>
<dbReference type="GeneID" id="109475068"/>
<organism evidence="2 3">
    <name type="scientific">Branchiostoma belcheri</name>
    <name type="common">Amphioxus</name>
    <dbReference type="NCBI Taxonomy" id="7741"/>
    <lineage>
        <taxon>Eukaryota</taxon>
        <taxon>Metazoa</taxon>
        <taxon>Chordata</taxon>
        <taxon>Cephalochordata</taxon>
        <taxon>Leptocardii</taxon>
        <taxon>Amphioxiformes</taxon>
        <taxon>Branchiostomatidae</taxon>
        <taxon>Branchiostoma</taxon>
    </lineage>
</organism>
<protein>
    <submittedName>
        <fullName evidence="3">Uncharacterized protein LOC109475068</fullName>
    </submittedName>
</protein>
<feature type="compositionally biased region" description="Acidic residues" evidence="1">
    <location>
        <begin position="386"/>
        <end position="403"/>
    </location>
</feature>
<dbReference type="OrthoDB" id="6152204at2759"/>